<keyword evidence="3 8" id="KW-1003">Cell membrane</keyword>
<dbReference type="InterPro" id="IPR027417">
    <property type="entry name" value="P-loop_NTPase"/>
</dbReference>
<dbReference type="NCBIfam" id="TIGR04521">
    <property type="entry name" value="ECF_ATPase_2"/>
    <property type="match status" value="1"/>
</dbReference>
<name>A0ABS4G3G8_9CLOT</name>
<dbReference type="EC" id="7.-.-.-" evidence="8"/>
<dbReference type="InterPro" id="IPR017871">
    <property type="entry name" value="ABC_transporter-like_CS"/>
</dbReference>
<evidence type="ECO:0000256" key="5">
    <source>
        <dbReference type="ARBA" id="ARBA00022840"/>
    </source>
</evidence>
<comment type="function">
    <text evidence="8">ATP-binding (A) component of a common energy-coupling factor (ECF) ABC-transporter complex.</text>
</comment>
<dbReference type="InterPro" id="IPR003439">
    <property type="entry name" value="ABC_transporter-like_ATP-bd"/>
</dbReference>
<dbReference type="PANTHER" id="PTHR43553">
    <property type="entry name" value="HEAVY METAL TRANSPORTER"/>
    <property type="match status" value="1"/>
</dbReference>
<organism evidence="10 11">
    <name type="scientific">Youngiibacter multivorans</name>
    <dbReference type="NCBI Taxonomy" id="937251"/>
    <lineage>
        <taxon>Bacteria</taxon>
        <taxon>Bacillati</taxon>
        <taxon>Bacillota</taxon>
        <taxon>Clostridia</taxon>
        <taxon>Eubacteriales</taxon>
        <taxon>Clostridiaceae</taxon>
        <taxon>Youngiibacter</taxon>
    </lineage>
</organism>
<protein>
    <recommendedName>
        <fullName evidence="8">Energy-coupling factor transporter ATP-binding protein EcfA2</fullName>
        <ecNumber evidence="8">7.-.-.-</ecNumber>
    </recommendedName>
</protein>
<dbReference type="NCBIfam" id="NF010158">
    <property type="entry name" value="PRK13637.1"/>
    <property type="match status" value="1"/>
</dbReference>
<evidence type="ECO:0000256" key="7">
    <source>
        <dbReference type="ARBA" id="ARBA00023136"/>
    </source>
</evidence>
<evidence type="ECO:0000256" key="8">
    <source>
        <dbReference type="RuleBase" id="RU365104"/>
    </source>
</evidence>
<evidence type="ECO:0000259" key="9">
    <source>
        <dbReference type="PROSITE" id="PS50893"/>
    </source>
</evidence>
<reference evidence="10 11" key="1">
    <citation type="submission" date="2021-03" db="EMBL/GenBank/DDBJ databases">
        <title>Genomic Encyclopedia of Type Strains, Phase IV (KMG-IV): sequencing the most valuable type-strain genomes for metagenomic binning, comparative biology and taxonomic classification.</title>
        <authorList>
            <person name="Goeker M."/>
        </authorList>
    </citation>
    <scope>NUCLEOTIDE SEQUENCE [LARGE SCALE GENOMIC DNA]</scope>
    <source>
        <strain evidence="10 11">DSM 6139</strain>
    </source>
</reference>
<dbReference type="RefSeq" id="WP_209459315.1">
    <property type="nucleotide sequence ID" value="NZ_JAGGKC010000011.1"/>
</dbReference>
<dbReference type="CDD" id="cd03225">
    <property type="entry name" value="ABC_cobalt_CbiO_domain1"/>
    <property type="match status" value="1"/>
</dbReference>
<dbReference type="PANTHER" id="PTHR43553:SF27">
    <property type="entry name" value="ENERGY-COUPLING FACTOR TRANSPORTER ATP-BINDING PROTEIN ECFA2"/>
    <property type="match status" value="1"/>
</dbReference>
<evidence type="ECO:0000256" key="4">
    <source>
        <dbReference type="ARBA" id="ARBA00022741"/>
    </source>
</evidence>
<dbReference type="GO" id="GO:0016787">
    <property type="term" value="F:hydrolase activity"/>
    <property type="evidence" value="ECO:0007669"/>
    <property type="project" value="UniProtKB-KW"/>
</dbReference>
<keyword evidence="10" id="KW-0378">Hydrolase</keyword>
<gene>
    <name evidence="10" type="ORF">J2Z34_001585</name>
</gene>
<comment type="subunit">
    <text evidence="8">Forms a stable energy-coupling factor (ECF) transporter complex composed of 2 membrane-embedded substrate-binding proteins (S component), 2 ATP-binding proteins (A component) and 2 transmembrane proteins (T component).</text>
</comment>
<keyword evidence="11" id="KW-1185">Reference proteome</keyword>
<dbReference type="SUPFAM" id="SSF52540">
    <property type="entry name" value="P-loop containing nucleoside triphosphate hydrolases"/>
    <property type="match status" value="1"/>
</dbReference>
<evidence type="ECO:0000256" key="6">
    <source>
        <dbReference type="ARBA" id="ARBA00022967"/>
    </source>
</evidence>
<accession>A0ABS4G3G8</accession>
<keyword evidence="6" id="KW-1278">Translocase</keyword>
<feature type="domain" description="ABC transporter" evidence="9">
    <location>
        <begin position="3"/>
        <end position="245"/>
    </location>
</feature>
<evidence type="ECO:0000256" key="3">
    <source>
        <dbReference type="ARBA" id="ARBA00022475"/>
    </source>
</evidence>
<comment type="similarity">
    <text evidence="8">Belongs to the ABC transporter superfamily. Energy-coupling factor EcfA family.</text>
</comment>
<dbReference type="PROSITE" id="PS00211">
    <property type="entry name" value="ABC_TRANSPORTER_1"/>
    <property type="match status" value="1"/>
</dbReference>
<keyword evidence="5 8" id="KW-0067">ATP-binding</keyword>
<evidence type="ECO:0000256" key="1">
    <source>
        <dbReference type="ARBA" id="ARBA00004202"/>
    </source>
</evidence>
<proteinExistence type="inferred from homology"/>
<evidence type="ECO:0000313" key="11">
    <source>
        <dbReference type="Proteomes" id="UP001519271"/>
    </source>
</evidence>
<dbReference type="SMART" id="SM00382">
    <property type="entry name" value="AAA"/>
    <property type="match status" value="1"/>
</dbReference>
<keyword evidence="2 8" id="KW-0813">Transport</keyword>
<dbReference type="Pfam" id="PF00005">
    <property type="entry name" value="ABC_tran"/>
    <property type="match status" value="1"/>
</dbReference>
<dbReference type="GO" id="GO:0005524">
    <property type="term" value="F:ATP binding"/>
    <property type="evidence" value="ECO:0007669"/>
    <property type="project" value="UniProtKB-KW"/>
</dbReference>
<keyword evidence="7 8" id="KW-0472">Membrane</keyword>
<dbReference type="InterPro" id="IPR003593">
    <property type="entry name" value="AAA+_ATPase"/>
</dbReference>
<evidence type="ECO:0000313" key="10">
    <source>
        <dbReference type="EMBL" id="MBP1919098.1"/>
    </source>
</evidence>
<comment type="caution">
    <text evidence="10">The sequence shown here is derived from an EMBL/GenBank/DDBJ whole genome shotgun (WGS) entry which is preliminary data.</text>
</comment>
<sequence length="288" mass="31977">MSIKVENLTHIYMPGTPFEMIALDDISLELEEGKFYAIIGHTGSGKSTFIQHLNGLLKPTSGKIFIGDVDITDKKTVMSEVRKRVGLVFQYPEYQLFEETIEKDVAFGPKNLGLPEAEIQSRVRKAMEIVGLDFEKFRNLSPFELSGGQKRRVAIAGVIAMEPQVLILDEPTAGLDPKGRDEILAQIIKLHEYYKSTVILVTHSMEDVAEIADEVIVMSDSKVIMKGLPSEVFTKAELLESVGLGAPQITYLMKALKDKGFDVSTDIFTVKDAKKELLRLLRKGGSLS</sequence>
<dbReference type="PROSITE" id="PS50893">
    <property type="entry name" value="ABC_TRANSPORTER_2"/>
    <property type="match status" value="1"/>
</dbReference>
<dbReference type="EMBL" id="JAGGKC010000011">
    <property type="protein sequence ID" value="MBP1919098.1"/>
    <property type="molecule type" value="Genomic_DNA"/>
</dbReference>
<keyword evidence="4 8" id="KW-0547">Nucleotide-binding</keyword>
<dbReference type="Gene3D" id="3.40.50.300">
    <property type="entry name" value="P-loop containing nucleotide triphosphate hydrolases"/>
    <property type="match status" value="1"/>
</dbReference>
<dbReference type="Proteomes" id="UP001519271">
    <property type="component" value="Unassembled WGS sequence"/>
</dbReference>
<dbReference type="InterPro" id="IPR050095">
    <property type="entry name" value="ECF_ABC_transporter_ATP-bd"/>
</dbReference>
<dbReference type="InterPro" id="IPR030946">
    <property type="entry name" value="EcfA2"/>
</dbReference>
<comment type="subcellular location">
    <subcellularLocation>
        <location evidence="1 8">Cell membrane</location>
        <topology evidence="1 8">Peripheral membrane protein</topology>
    </subcellularLocation>
</comment>
<evidence type="ECO:0000256" key="2">
    <source>
        <dbReference type="ARBA" id="ARBA00022448"/>
    </source>
</evidence>
<dbReference type="InterPro" id="IPR015856">
    <property type="entry name" value="ABC_transpr_CbiO/EcfA_su"/>
</dbReference>